<dbReference type="EMBL" id="JBEWZI010000003">
    <property type="protein sequence ID" value="MET7013211.1"/>
    <property type="molecule type" value="Genomic_DNA"/>
</dbReference>
<name>A0ABV2TH13_9RHOO</name>
<sequence length="571" mass="64348">MSFLTNLKSTKSLHDVAFLLGYKPKSLSYVIYKMPVKYKTFTVPKKSGGVRNISAPCPELKLLQSRLSDGLQSCWDEINNQKNIKKPISHGFRKNASIVTNASVHRGRRFVFNVDIKDFFDSINFGRVYGFFVKNKDFALTENAAKILAAIACHDGRLPQGSPCSPVISNLIGQILDIRLVQLAHKYGCSYSRYADDLTFSTNERVFPSAIALSNADHSWDVGTALSKIIEKSGFQLNPKKTRMQYRNSRQEVTGLVVNRRINTRPEYRRLTRAMTHQLVTNGKFQITKTTTDALGALVPTKMDGSINHLQGMFGFIDWIDLCHRKNNEILNAEQSSIGKVYKRFLMYRDFWANSQPIILCEGKTDSVYLRGAIRRLATAHPNLVSINAAGKAEYKVRFFNYSYTSQRILDLSGGASVVRHFITDYIKSVKKTLAPINPNPLIVLLDNDSGGQVFYSLIKEYSGKKTSATGMDDFYHLAANVYVVFTPIDKPGDKSSIEDFFEPGLLAMTIEGKPFNRDDTTLDRSKEYGKAEFAAKIVRPNIAKINFDKFDPILARIEMAIEAHIKKHVP</sequence>
<evidence type="ECO:0000256" key="3">
    <source>
        <dbReference type="ARBA" id="ARBA00022695"/>
    </source>
</evidence>
<dbReference type="SUPFAM" id="SSF56672">
    <property type="entry name" value="DNA/RNA polymerases"/>
    <property type="match status" value="1"/>
</dbReference>
<evidence type="ECO:0000313" key="12">
    <source>
        <dbReference type="Proteomes" id="UP001549691"/>
    </source>
</evidence>
<evidence type="ECO:0000256" key="7">
    <source>
        <dbReference type="ARBA" id="ARBA00023118"/>
    </source>
</evidence>
<dbReference type="GO" id="GO:0003964">
    <property type="term" value="F:RNA-directed DNA polymerase activity"/>
    <property type="evidence" value="ECO:0007669"/>
    <property type="project" value="UniProtKB-KW"/>
</dbReference>
<comment type="caution">
    <text evidence="11">The sequence shown here is derived from an EMBL/GenBank/DDBJ whole genome shotgun (WGS) entry which is preliminary data.</text>
</comment>
<evidence type="ECO:0000313" key="11">
    <source>
        <dbReference type="EMBL" id="MET7013211.1"/>
    </source>
</evidence>
<reference evidence="11 12" key="1">
    <citation type="submission" date="2024-07" db="EMBL/GenBank/DDBJ databases">
        <title>Uliginosibacterium flavum JJ3220;KACC:17644.</title>
        <authorList>
            <person name="Kim M.K."/>
        </authorList>
    </citation>
    <scope>NUCLEOTIDE SEQUENCE [LARGE SCALE GENOMIC DNA]</scope>
    <source>
        <strain evidence="11 12">KACC:17644</strain>
    </source>
</reference>
<dbReference type="RefSeq" id="WP_354599675.1">
    <property type="nucleotide sequence ID" value="NZ_JBEWZI010000003.1"/>
</dbReference>
<dbReference type="PROSITE" id="PS50878">
    <property type="entry name" value="RT_POL"/>
    <property type="match status" value="1"/>
</dbReference>
<evidence type="ECO:0000256" key="5">
    <source>
        <dbReference type="ARBA" id="ARBA00022842"/>
    </source>
</evidence>
<organism evidence="11 12">
    <name type="scientific">Uliginosibacterium flavum</name>
    <dbReference type="NCBI Taxonomy" id="1396831"/>
    <lineage>
        <taxon>Bacteria</taxon>
        <taxon>Pseudomonadati</taxon>
        <taxon>Pseudomonadota</taxon>
        <taxon>Betaproteobacteria</taxon>
        <taxon>Rhodocyclales</taxon>
        <taxon>Zoogloeaceae</taxon>
        <taxon>Uliginosibacterium</taxon>
    </lineage>
</organism>
<protein>
    <recommendedName>
        <fullName evidence="1">RNA-directed DNA polymerase</fullName>
        <ecNumber evidence="1">2.7.7.49</ecNumber>
    </recommendedName>
</protein>
<evidence type="ECO:0000256" key="2">
    <source>
        <dbReference type="ARBA" id="ARBA00022679"/>
    </source>
</evidence>
<keyword evidence="5" id="KW-0460">Magnesium</keyword>
<dbReference type="EC" id="2.7.7.49" evidence="1"/>
<dbReference type="NCBIfam" id="NF038237">
    <property type="entry name" value="retron_Ec67_fus"/>
    <property type="match status" value="1"/>
</dbReference>
<dbReference type="CDD" id="cd03487">
    <property type="entry name" value="RT_Bac_retron_II"/>
    <property type="match status" value="1"/>
</dbReference>
<keyword evidence="4" id="KW-0479">Metal-binding</keyword>
<evidence type="ECO:0000256" key="1">
    <source>
        <dbReference type="ARBA" id="ARBA00012493"/>
    </source>
</evidence>
<dbReference type="PANTHER" id="PTHR34047">
    <property type="entry name" value="NUCLEAR INTRON MATURASE 1, MITOCHONDRIAL-RELATED"/>
    <property type="match status" value="1"/>
</dbReference>
<keyword evidence="2" id="KW-0808">Transferase</keyword>
<keyword evidence="6 11" id="KW-0695">RNA-directed DNA polymerase</keyword>
<dbReference type="InterPro" id="IPR000477">
    <property type="entry name" value="RT_dom"/>
</dbReference>
<dbReference type="Proteomes" id="UP001549691">
    <property type="component" value="Unassembled WGS sequence"/>
</dbReference>
<keyword evidence="3" id="KW-0548">Nucleotidyltransferase</keyword>
<evidence type="ECO:0000256" key="6">
    <source>
        <dbReference type="ARBA" id="ARBA00022918"/>
    </source>
</evidence>
<feature type="domain" description="Reverse transcriptase" evidence="10">
    <location>
        <begin position="24"/>
        <end position="258"/>
    </location>
</feature>
<comment type="similarity">
    <text evidence="8">Belongs to the bacterial reverse transcriptase family.</text>
</comment>
<evidence type="ECO:0000256" key="4">
    <source>
        <dbReference type="ARBA" id="ARBA00022723"/>
    </source>
</evidence>
<dbReference type="PANTHER" id="PTHR34047:SF7">
    <property type="entry name" value="RNA-DIRECTED DNA POLYMERASE"/>
    <property type="match status" value="1"/>
</dbReference>
<evidence type="ECO:0000256" key="9">
    <source>
        <dbReference type="ARBA" id="ARBA00048173"/>
    </source>
</evidence>
<keyword evidence="7" id="KW-0051">Antiviral defense</keyword>
<dbReference type="InterPro" id="IPR043502">
    <property type="entry name" value="DNA/RNA_pol_sf"/>
</dbReference>
<comment type="catalytic activity">
    <reaction evidence="9">
        <text>DNA(n) + a 2'-deoxyribonucleoside 5'-triphosphate = DNA(n+1) + diphosphate</text>
        <dbReference type="Rhea" id="RHEA:22508"/>
        <dbReference type="Rhea" id="RHEA-COMP:17339"/>
        <dbReference type="Rhea" id="RHEA-COMP:17340"/>
        <dbReference type="ChEBI" id="CHEBI:33019"/>
        <dbReference type="ChEBI" id="CHEBI:61560"/>
        <dbReference type="ChEBI" id="CHEBI:173112"/>
        <dbReference type="EC" id="2.7.7.49"/>
    </reaction>
</comment>
<dbReference type="InterPro" id="IPR000123">
    <property type="entry name" value="Reverse_transcriptase_msDNA"/>
</dbReference>
<proteinExistence type="inferred from homology"/>
<gene>
    <name evidence="11" type="ORF">ABXR19_03355</name>
</gene>
<dbReference type="InterPro" id="IPR051083">
    <property type="entry name" value="GrpII_Intron_Splice-Mob/Def"/>
</dbReference>
<evidence type="ECO:0000259" key="10">
    <source>
        <dbReference type="PROSITE" id="PS50878"/>
    </source>
</evidence>
<accession>A0ABV2TH13</accession>
<dbReference type="PRINTS" id="PR00866">
    <property type="entry name" value="RNADNAPOLMS"/>
</dbReference>
<evidence type="ECO:0000256" key="8">
    <source>
        <dbReference type="ARBA" id="ARBA00034120"/>
    </source>
</evidence>
<dbReference type="InterPro" id="IPR053543">
    <property type="entry name" value="Bacterial_RT"/>
</dbReference>
<dbReference type="Pfam" id="PF00078">
    <property type="entry name" value="RVT_1"/>
    <property type="match status" value="1"/>
</dbReference>
<keyword evidence="12" id="KW-1185">Reference proteome</keyword>